<dbReference type="GO" id="GO:0005524">
    <property type="term" value="F:ATP binding"/>
    <property type="evidence" value="ECO:0007669"/>
    <property type="project" value="UniProtKB-KW"/>
</dbReference>
<dbReference type="Proteomes" id="UP000054007">
    <property type="component" value="Unassembled WGS sequence"/>
</dbReference>
<name>A0A0D7AU88_9AGAR</name>
<organism evidence="3 4">
    <name type="scientific">Cylindrobasidium torrendii FP15055 ss-10</name>
    <dbReference type="NCBI Taxonomy" id="1314674"/>
    <lineage>
        <taxon>Eukaryota</taxon>
        <taxon>Fungi</taxon>
        <taxon>Dikarya</taxon>
        <taxon>Basidiomycota</taxon>
        <taxon>Agaricomycotina</taxon>
        <taxon>Agaricomycetes</taxon>
        <taxon>Agaricomycetidae</taxon>
        <taxon>Agaricales</taxon>
        <taxon>Marasmiineae</taxon>
        <taxon>Physalacriaceae</taxon>
        <taxon>Cylindrobasidium</taxon>
    </lineage>
</organism>
<dbReference type="OrthoDB" id="2401965at2759"/>
<keyword evidence="2" id="KW-0067">ATP-binding</keyword>
<proteinExistence type="predicted"/>
<evidence type="ECO:0000313" key="4">
    <source>
        <dbReference type="Proteomes" id="UP000054007"/>
    </source>
</evidence>
<keyword evidence="1" id="KW-0547">Nucleotide-binding</keyword>
<sequence length="51" mass="5665">LSGRTFILEIHGSLFEVKSTSSDAHLGGEDFDIVFICRRVLRPTLTCLSLL</sequence>
<evidence type="ECO:0000256" key="2">
    <source>
        <dbReference type="ARBA" id="ARBA00022840"/>
    </source>
</evidence>
<evidence type="ECO:0000256" key="1">
    <source>
        <dbReference type="ARBA" id="ARBA00022741"/>
    </source>
</evidence>
<accession>A0A0D7AU88</accession>
<gene>
    <name evidence="3" type="ORF">CYLTODRAFT_362697</name>
</gene>
<dbReference type="Gene3D" id="3.30.420.40">
    <property type="match status" value="1"/>
</dbReference>
<evidence type="ECO:0000313" key="3">
    <source>
        <dbReference type="EMBL" id="KIY61570.1"/>
    </source>
</evidence>
<feature type="non-terminal residue" evidence="3">
    <location>
        <position position="1"/>
    </location>
</feature>
<dbReference type="GO" id="GO:0140662">
    <property type="term" value="F:ATP-dependent protein folding chaperone"/>
    <property type="evidence" value="ECO:0007669"/>
    <property type="project" value="InterPro"/>
</dbReference>
<dbReference type="AlphaFoldDB" id="A0A0D7AU88"/>
<keyword evidence="4" id="KW-1185">Reference proteome</keyword>
<dbReference type="Pfam" id="PF00012">
    <property type="entry name" value="HSP70"/>
    <property type="match status" value="1"/>
</dbReference>
<reference evidence="3 4" key="1">
    <citation type="journal article" date="2015" name="Fungal Genet. Biol.">
        <title>Evolution of novel wood decay mechanisms in Agaricales revealed by the genome sequences of Fistulina hepatica and Cylindrobasidium torrendii.</title>
        <authorList>
            <person name="Floudas D."/>
            <person name="Held B.W."/>
            <person name="Riley R."/>
            <person name="Nagy L.G."/>
            <person name="Koehler G."/>
            <person name="Ransdell A.S."/>
            <person name="Younus H."/>
            <person name="Chow J."/>
            <person name="Chiniquy J."/>
            <person name="Lipzen A."/>
            <person name="Tritt A."/>
            <person name="Sun H."/>
            <person name="Haridas S."/>
            <person name="LaButti K."/>
            <person name="Ohm R.A."/>
            <person name="Kues U."/>
            <person name="Blanchette R.A."/>
            <person name="Grigoriev I.V."/>
            <person name="Minto R.E."/>
            <person name="Hibbett D.S."/>
        </authorList>
    </citation>
    <scope>NUCLEOTIDE SEQUENCE [LARGE SCALE GENOMIC DNA]</scope>
    <source>
        <strain evidence="3 4">FP15055 ss-10</strain>
    </source>
</reference>
<dbReference type="EMBL" id="KN880914">
    <property type="protein sequence ID" value="KIY61570.1"/>
    <property type="molecule type" value="Genomic_DNA"/>
</dbReference>
<protein>
    <submittedName>
        <fullName evidence="3">Uncharacterized protein</fullName>
    </submittedName>
</protein>
<dbReference type="InterPro" id="IPR013126">
    <property type="entry name" value="Hsp_70_fam"/>
</dbReference>